<evidence type="ECO:0000313" key="2">
    <source>
        <dbReference type="EMBL" id="KAK7966256.1"/>
    </source>
</evidence>
<dbReference type="PANTHER" id="PTHR47510">
    <property type="entry name" value="REVERSE TRANSCRIPTASE DOMAIN-CONTAINING PROTEIN"/>
    <property type="match status" value="1"/>
</dbReference>
<dbReference type="EMBL" id="JAQQWE010000001">
    <property type="protein sequence ID" value="KAK7966256.1"/>
    <property type="molecule type" value="Genomic_DNA"/>
</dbReference>
<dbReference type="Proteomes" id="UP001391051">
    <property type="component" value="Unassembled WGS sequence"/>
</dbReference>
<name>A0ABR1QVB1_9PEZI</name>
<dbReference type="InterPro" id="IPR005135">
    <property type="entry name" value="Endo/exonuclease/phosphatase"/>
</dbReference>
<organism evidence="2 3">
    <name type="scientific">Apiospora aurea</name>
    <dbReference type="NCBI Taxonomy" id="335848"/>
    <lineage>
        <taxon>Eukaryota</taxon>
        <taxon>Fungi</taxon>
        <taxon>Dikarya</taxon>
        <taxon>Ascomycota</taxon>
        <taxon>Pezizomycotina</taxon>
        <taxon>Sordariomycetes</taxon>
        <taxon>Xylariomycetidae</taxon>
        <taxon>Amphisphaeriales</taxon>
        <taxon>Apiosporaceae</taxon>
        <taxon>Apiospora</taxon>
    </lineage>
</organism>
<proteinExistence type="predicted"/>
<dbReference type="Pfam" id="PF14529">
    <property type="entry name" value="Exo_endo_phos_2"/>
    <property type="match status" value="1"/>
</dbReference>
<protein>
    <submittedName>
        <fullName evidence="2">RNA-directed DNA polymerase from transposon X-element</fullName>
    </submittedName>
</protein>
<gene>
    <name evidence="2" type="ORF">PG986_000533</name>
</gene>
<keyword evidence="2" id="KW-0548">Nucleotidyltransferase</keyword>
<dbReference type="PANTHER" id="PTHR47510:SF3">
    <property type="entry name" value="ENDO_EXONUCLEASE_PHOSPHATASE DOMAIN-CONTAINING PROTEIN"/>
    <property type="match status" value="1"/>
</dbReference>
<feature type="domain" description="Endonuclease/exonuclease/phosphatase" evidence="1">
    <location>
        <begin position="26"/>
        <end position="141"/>
    </location>
</feature>
<accession>A0ABR1QVB1</accession>
<dbReference type="GeneID" id="92069817"/>
<keyword evidence="2" id="KW-0695">RNA-directed DNA polymerase</keyword>
<dbReference type="RefSeq" id="XP_066705648.1">
    <property type="nucleotide sequence ID" value="XM_066836755.1"/>
</dbReference>
<evidence type="ECO:0000259" key="1">
    <source>
        <dbReference type="Pfam" id="PF14529"/>
    </source>
</evidence>
<reference evidence="2 3" key="1">
    <citation type="submission" date="2023-01" db="EMBL/GenBank/DDBJ databases">
        <title>Analysis of 21 Apiospora genomes using comparative genomics revels a genus with tremendous synthesis potential of carbohydrate active enzymes and secondary metabolites.</title>
        <authorList>
            <person name="Sorensen T."/>
        </authorList>
    </citation>
    <scope>NUCLEOTIDE SEQUENCE [LARGE SCALE GENOMIC DNA]</scope>
    <source>
        <strain evidence="2 3">CBS 24483</strain>
    </source>
</reference>
<dbReference type="SUPFAM" id="SSF56219">
    <property type="entry name" value="DNase I-like"/>
    <property type="match status" value="1"/>
</dbReference>
<comment type="caution">
    <text evidence="2">The sequence shown here is derived from an EMBL/GenBank/DDBJ whole genome shotgun (WGS) entry which is preliminary data.</text>
</comment>
<dbReference type="GO" id="GO:0003964">
    <property type="term" value="F:RNA-directed DNA polymerase activity"/>
    <property type="evidence" value="ECO:0007669"/>
    <property type="project" value="UniProtKB-KW"/>
</dbReference>
<dbReference type="Gene3D" id="3.60.10.10">
    <property type="entry name" value="Endonuclease/exonuclease/phosphatase"/>
    <property type="match status" value="1"/>
</dbReference>
<sequence length="523" mass="58738">MTAPEEADPNRGYVATLHLKTPGGDIHVTNVYNHEQHLDIDRLMRFLSGDGYDIVVGDVNLQHQHWEGDHGPSAPTPRARRLQENMEAASMKLLTPRGTTAFRKTASPGGIESTIHLAFAAEEILKMQPVHQAMEVFRQDHLLMDIQLEMDVSRISRTLYKTKDMDKVACRQGMKGCLRNGFGPHELLGTSHPLNTPGDVDDYTNRITECLTVPFYAIVEKIEISPTRSVRFVTNNVKRYEQRELKAQAEYKRKGDLRSFEQWQVAASTRAFVVAKHEKEMWRRRQSTIGRRTSGIYRMVKGVSRRLRPKVYPPIGPLKVDQSEKLVYEPPEIVDCLLSSQFGKENISQAPPAVNASTSEHDPADISTDDEVPIVDPYQIKFILAKLRTGAAMGPDGVPNFVLKLCRGQGSEACGDPFREMIIEPYLAHLFQASLLKPGKERRSPRARRPVALLPCLGKVYEELVADTLKHTAIRSLLIPYYQLVFAGKSTVTVVVAITNERRQHVEAHPVAEVVIVASEALD</sequence>
<keyword evidence="3" id="KW-1185">Reference proteome</keyword>
<dbReference type="InterPro" id="IPR036691">
    <property type="entry name" value="Endo/exonu/phosph_ase_sf"/>
</dbReference>
<evidence type="ECO:0000313" key="3">
    <source>
        <dbReference type="Proteomes" id="UP001391051"/>
    </source>
</evidence>
<keyword evidence="2" id="KW-0808">Transferase</keyword>